<dbReference type="RefSeq" id="XP_003957579.1">
    <property type="nucleotide sequence ID" value="XM_003957530.1"/>
</dbReference>
<dbReference type="InterPro" id="IPR006595">
    <property type="entry name" value="CTLH_C"/>
</dbReference>
<dbReference type="PROSITE" id="PS50897">
    <property type="entry name" value="CTLH"/>
    <property type="match status" value="1"/>
</dbReference>
<dbReference type="PANTHER" id="PTHR12170:SF3">
    <property type="entry name" value="GH10162P"/>
    <property type="match status" value="1"/>
</dbReference>
<dbReference type="GO" id="GO:0005777">
    <property type="term" value="C:peroxisome"/>
    <property type="evidence" value="ECO:0007669"/>
    <property type="project" value="EnsemblFungi"/>
</dbReference>
<dbReference type="SUPFAM" id="SSF57850">
    <property type="entry name" value="RING/U-box"/>
    <property type="match status" value="1"/>
</dbReference>
<evidence type="ECO:0000259" key="11">
    <source>
        <dbReference type="PROSITE" id="PS51867"/>
    </source>
</evidence>
<name>H2AVP4_KAZAF</name>
<organism evidence="12 13">
    <name type="scientific">Kazachstania africana (strain ATCC 22294 / BCRC 22015 / CBS 2517 / CECT 1963 / NBRC 1671 / NRRL Y-8276)</name>
    <name type="common">Yeast</name>
    <name type="synonym">Kluyveromyces africanus</name>
    <dbReference type="NCBI Taxonomy" id="1071382"/>
    <lineage>
        <taxon>Eukaryota</taxon>
        <taxon>Fungi</taxon>
        <taxon>Dikarya</taxon>
        <taxon>Ascomycota</taxon>
        <taxon>Saccharomycotina</taxon>
        <taxon>Saccharomycetes</taxon>
        <taxon>Saccharomycetales</taxon>
        <taxon>Saccharomycetaceae</taxon>
        <taxon>Kazachstania</taxon>
    </lineage>
</organism>
<dbReference type="GO" id="GO:0034657">
    <property type="term" value="C:GID complex"/>
    <property type="evidence" value="ECO:0007669"/>
    <property type="project" value="EnsemblFungi"/>
</dbReference>
<evidence type="ECO:0000256" key="2">
    <source>
        <dbReference type="ARBA" id="ARBA00022490"/>
    </source>
</evidence>
<evidence type="ECO:0000256" key="4">
    <source>
        <dbReference type="ARBA" id="ARBA00022771"/>
    </source>
</evidence>
<dbReference type="GO" id="GO:0005634">
    <property type="term" value="C:nucleus"/>
    <property type="evidence" value="ECO:0007669"/>
    <property type="project" value="TreeGrafter"/>
</dbReference>
<dbReference type="InterPro" id="IPR024964">
    <property type="entry name" value="CTLH/CRA"/>
</dbReference>
<dbReference type="GO" id="GO:0045721">
    <property type="term" value="P:negative regulation of gluconeogenesis"/>
    <property type="evidence" value="ECO:0007669"/>
    <property type="project" value="EnsemblFungi"/>
</dbReference>
<evidence type="ECO:0000256" key="6">
    <source>
        <dbReference type="ARBA" id="ARBA00061136"/>
    </source>
</evidence>
<dbReference type="InterPro" id="IPR045098">
    <property type="entry name" value="Fyv10_fam"/>
</dbReference>
<accession>H2AVP4</accession>
<dbReference type="GeneID" id="13883181"/>
<dbReference type="InParanoid" id="H2AVP4"/>
<dbReference type="PROSITE" id="PS51867">
    <property type="entry name" value="ZF_RING_GID"/>
    <property type="match status" value="1"/>
</dbReference>
<evidence type="ECO:0000313" key="12">
    <source>
        <dbReference type="EMBL" id="CCF58444.1"/>
    </source>
</evidence>
<dbReference type="Proteomes" id="UP000005220">
    <property type="component" value="Chromosome 5"/>
</dbReference>
<dbReference type="Pfam" id="PF10607">
    <property type="entry name" value="CTLH"/>
    <property type="match status" value="1"/>
</dbReference>
<feature type="zinc finger region" description="RING-Gid-type" evidence="9">
    <location>
        <begin position="363"/>
        <end position="406"/>
    </location>
</feature>
<evidence type="ECO:0000256" key="5">
    <source>
        <dbReference type="ARBA" id="ARBA00022833"/>
    </source>
</evidence>
<dbReference type="KEGG" id="kaf:KAFR_0E02920"/>
<dbReference type="Gene3D" id="3.30.40.10">
    <property type="entry name" value="Zinc/RING finger domain, C3HC4 (zinc finger)"/>
    <property type="match status" value="1"/>
</dbReference>
<dbReference type="GO" id="GO:0005829">
    <property type="term" value="C:cytosol"/>
    <property type="evidence" value="ECO:0007669"/>
    <property type="project" value="EnsemblFungi"/>
</dbReference>
<keyword evidence="3" id="KW-0479">Metal-binding</keyword>
<reference evidence="12 13" key="1">
    <citation type="journal article" date="2011" name="Proc. Natl. Acad. Sci. U.S.A.">
        <title>Evolutionary erosion of yeast sex chromosomes by mating-type switching accidents.</title>
        <authorList>
            <person name="Gordon J.L."/>
            <person name="Armisen D."/>
            <person name="Proux-Wera E."/>
            <person name="Oheigeartaigh S.S."/>
            <person name="Byrne K.P."/>
            <person name="Wolfe K.H."/>
        </authorList>
    </citation>
    <scope>NUCLEOTIDE SEQUENCE [LARGE SCALE GENOMIC DNA]</scope>
    <source>
        <strain evidence="13">ATCC 22294 / BCRC 22015 / CBS 2517 / CECT 1963 / NBRC 1671 / NRRL Y-8276</strain>
    </source>
</reference>
<evidence type="ECO:0000256" key="8">
    <source>
        <dbReference type="ARBA" id="ARBA00080744"/>
    </source>
</evidence>
<dbReference type="AlphaFoldDB" id="H2AVP4"/>
<comment type="subcellular location">
    <subcellularLocation>
        <location evidence="1">Cytoplasm</location>
    </subcellularLocation>
</comment>
<dbReference type="PANTHER" id="PTHR12170">
    <property type="entry name" value="MACROPHAGE ERYTHROBLAST ATTACHER-RELATED"/>
    <property type="match status" value="1"/>
</dbReference>
<evidence type="ECO:0000256" key="3">
    <source>
        <dbReference type="ARBA" id="ARBA00022723"/>
    </source>
</evidence>
<gene>
    <name evidence="12" type="primary">KAFR0E02920</name>
    <name evidence="12" type="ORF">KAFR_0E02920</name>
</gene>
<proteinExistence type="inferred from homology"/>
<dbReference type="FunFam" id="3.30.40.10:FF:000143">
    <property type="entry name" value="Regulator of gluconeogenesis Rmd5"/>
    <property type="match status" value="1"/>
</dbReference>
<dbReference type="SMART" id="SM00668">
    <property type="entry name" value="CTLH"/>
    <property type="match status" value="1"/>
</dbReference>
<dbReference type="GO" id="GO:0061630">
    <property type="term" value="F:ubiquitin protein ligase activity"/>
    <property type="evidence" value="ECO:0007669"/>
    <property type="project" value="EnsemblFungi"/>
</dbReference>
<feature type="domain" description="RING-Gid-type" evidence="11">
    <location>
        <begin position="363"/>
        <end position="406"/>
    </location>
</feature>
<evidence type="ECO:0000256" key="9">
    <source>
        <dbReference type="PROSITE-ProRule" id="PRU01215"/>
    </source>
</evidence>
<comment type="similarity">
    <text evidence="6">Belongs to the RMD5/GID2 family.</text>
</comment>
<dbReference type="STRING" id="1071382.H2AVP4"/>
<evidence type="ECO:0000256" key="7">
    <source>
        <dbReference type="ARBA" id="ARBA00075398"/>
    </source>
</evidence>
<keyword evidence="5" id="KW-0862">Zinc</keyword>
<dbReference type="HOGENOM" id="CLU_020227_2_0_1"/>
<evidence type="ECO:0000259" key="10">
    <source>
        <dbReference type="PROSITE" id="PS50897"/>
    </source>
</evidence>
<dbReference type="InterPro" id="IPR037683">
    <property type="entry name" value="Rmd5_dRing"/>
</dbReference>
<protein>
    <recommendedName>
        <fullName evidence="8">GID complex catalytic subunit 2</fullName>
    </recommendedName>
    <alternativeName>
        <fullName evidence="7">Glucose-induced degradation protein 2</fullName>
    </alternativeName>
</protein>
<dbReference type="GO" id="GO:0043161">
    <property type="term" value="P:proteasome-mediated ubiquitin-dependent protein catabolic process"/>
    <property type="evidence" value="ECO:0007669"/>
    <property type="project" value="EnsemblFungi"/>
</dbReference>
<dbReference type="FunCoup" id="H2AVP4">
    <property type="interactions" value="632"/>
</dbReference>
<keyword evidence="4 9" id="KW-0863">Zinc-finger</keyword>
<dbReference type="OrthoDB" id="1933281at2759"/>
<dbReference type="CDD" id="cd16652">
    <property type="entry name" value="dRING_Rmd5p-like"/>
    <property type="match status" value="1"/>
</dbReference>
<keyword evidence="2" id="KW-0963">Cytoplasm</keyword>
<dbReference type="InterPro" id="IPR044063">
    <property type="entry name" value="ZF_RING_GID"/>
</dbReference>
<sequence length="423" mass="48923">MSKLLETLDSEFNKLYSSDASEETPLKLYLKETHEFKVHLKKLKAHLNKHIEESELQIKGNGDVDKLNSNRMDKKHALIVEKLNRSHKNWNNSIKKHKKLAKQHYDGFNKNALVKLKKFDIDDVYVNKLPENSQKYINQAIGLHIARYNISMLPVQEKSDVLKYLQDVYGLDKRIAEHFIIMGQIVESLKSGKLDSCPEWCNMQKEKSASKSPTISILEYEIYVLKGLQMIKENSVLDVCKYLITAIPANTLNEKEIKNGKHVAELLTRLMLGEKIENIDELIKEKTDLCIKLFTDEYCLKNQLPFDSPLFLIVLSGLISFQFFIKYNQIRAYSHVGWTTQDELPFDVSLPEFLSRFHPIFICPVLKEETTRDNPPYSLACHHVISKKALDRLSKNGSLSFKCPYCPVHTSMAKTKKVKFIMV</sequence>
<dbReference type="InterPro" id="IPR013083">
    <property type="entry name" value="Znf_RING/FYVE/PHD"/>
</dbReference>
<dbReference type="EMBL" id="HE650825">
    <property type="protein sequence ID" value="CCF58444.1"/>
    <property type="molecule type" value="Genomic_DNA"/>
</dbReference>
<evidence type="ECO:0000313" key="13">
    <source>
        <dbReference type="Proteomes" id="UP000005220"/>
    </source>
</evidence>
<dbReference type="eggNOG" id="KOG2817">
    <property type="taxonomic scope" value="Eukaryota"/>
</dbReference>
<dbReference type="GO" id="GO:0008270">
    <property type="term" value="F:zinc ion binding"/>
    <property type="evidence" value="ECO:0007669"/>
    <property type="project" value="UniProtKB-KW"/>
</dbReference>
<keyword evidence="13" id="KW-1185">Reference proteome</keyword>
<evidence type="ECO:0000256" key="1">
    <source>
        <dbReference type="ARBA" id="ARBA00004496"/>
    </source>
</evidence>
<feature type="domain" description="CTLH" evidence="10">
    <location>
        <begin position="178"/>
        <end position="238"/>
    </location>
</feature>